<dbReference type="InterPro" id="IPR050428">
    <property type="entry name" value="TCS_sensor_his_kinase"/>
</dbReference>
<dbReference type="Proteomes" id="UP001595711">
    <property type="component" value="Unassembled WGS sequence"/>
</dbReference>
<comment type="catalytic activity">
    <reaction evidence="1">
        <text>ATP + protein L-histidine = ADP + protein N-phospho-L-histidine.</text>
        <dbReference type="EC" id="2.7.13.3"/>
    </reaction>
</comment>
<feature type="domain" description="HAMP" evidence="13">
    <location>
        <begin position="178"/>
        <end position="231"/>
    </location>
</feature>
<evidence type="ECO:0000256" key="1">
    <source>
        <dbReference type="ARBA" id="ARBA00000085"/>
    </source>
</evidence>
<evidence type="ECO:0000256" key="10">
    <source>
        <dbReference type="ARBA" id="ARBA00023136"/>
    </source>
</evidence>
<dbReference type="PROSITE" id="PS50885">
    <property type="entry name" value="HAMP"/>
    <property type="match status" value="1"/>
</dbReference>
<dbReference type="PRINTS" id="PR00344">
    <property type="entry name" value="BCTRLSENSOR"/>
</dbReference>
<evidence type="ECO:0000256" key="4">
    <source>
        <dbReference type="ARBA" id="ARBA00022553"/>
    </source>
</evidence>
<dbReference type="Gene3D" id="6.10.340.10">
    <property type="match status" value="1"/>
</dbReference>
<keyword evidence="6 11" id="KW-0812">Transmembrane</keyword>
<keyword evidence="7 14" id="KW-0418">Kinase</keyword>
<accession>A0ABV7VFI8</accession>
<dbReference type="Pfam" id="PF02518">
    <property type="entry name" value="HATPase_c"/>
    <property type="match status" value="1"/>
</dbReference>
<protein>
    <recommendedName>
        <fullName evidence="3">histidine kinase</fullName>
        <ecNumber evidence="3">2.7.13.3</ecNumber>
    </recommendedName>
</protein>
<dbReference type="InterPro" id="IPR003660">
    <property type="entry name" value="HAMP_dom"/>
</dbReference>
<evidence type="ECO:0000256" key="6">
    <source>
        <dbReference type="ARBA" id="ARBA00022692"/>
    </source>
</evidence>
<dbReference type="SUPFAM" id="SSF55874">
    <property type="entry name" value="ATPase domain of HSP90 chaperone/DNA topoisomerase II/histidine kinase"/>
    <property type="match status" value="1"/>
</dbReference>
<dbReference type="SUPFAM" id="SSF47384">
    <property type="entry name" value="Homodimeric domain of signal transducing histidine kinase"/>
    <property type="match status" value="1"/>
</dbReference>
<name>A0ABV7VFI8_9PROT</name>
<dbReference type="PROSITE" id="PS50109">
    <property type="entry name" value="HIS_KIN"/>
    <property type="match status" value="1"/>
</dbReference>
<keyword evidence="4" id="KW-0597">Phosphoprotein</keyword>
<dbReference type="Pfam" id="PF00672">
    <property type="entry name" value="HAMP"/>
    <property type="match status" value="1"/>
</dbReference>
<dbReference type="InterPro" id="IPR036890">
    <property type="entry name" value="HATPase_C_sf"/>
</dbReference>
<dbReference type="RefSeq" id="WP_379726483.1">
    <property type="nucleotide sequence ID" value="NZ_JBHRYJ010000002.1"/>
</dbReference>
<keyword evidence="10 11" id="KW-0472">Membrane</keyword>
<evidence type="ECO:0000256" key="9">
    <source>
        <dbReference type="ARBA" id="ARBA00023012"/>
    </source>
</evidence>
<dbReference type="InterPro" id="IPR005467">
    <property type="entry name" value="His_kinase_dom"/>
</dbReference>
<sequence length="446" mass="48636">MSAVLLGCMLFLAGAVTQYIWISVDDLDDVSLRVQSEQITRHIDADATPPRLDMPDDLQKSYRESGDGYLYALLTADGQILDASSRKARDFMTALPVAQIRAKQSYIRLLDSNGQETPYFALVTMVPGHPELRIMVAQGYLHWEAYIESVLGEFAEHMGWVFPVVLVVALAISVWTIRSSLRPLKALSARALRIGPNTSGMRLPETELPEEIRPLIRSVNSALDRLEYGFQAQRRFTANAAHELRTPLAVLTARLSELGSGEAVTQLGEDIARMNRLVGQLLQVSRLQATTLSLDEAVDLNSLAAKVVAYLAPLAIARGRSLALNRTAAPVLVQASVMALEDALRNLVENAMTHTPPGTEVTISVRADGSLAVRDHGPGVAEAWQARIFEPFSRGQQPRHHGAGLGLSIVAETMRAHGGSVSMHNLPEGGAEFTLRLPLLPAEQKH</sequence>
<evidence type="ECO:0000313" key="15">
    <source>
        <dbReference type="Proteomes" id="UP001595711"/>
    </source>
</evidence>
<dbReference type="PANTHER" id="PTHR45436">
    <property type="entry name" value="SENSOR HISTIDINE KINASE YKOH"/>
    <property type="match status" value="1"/>
</dbReference>
<dbReference type="PANTHER" id="PTHR45436:SF15">
    <property type="entry name" value="SENSOR HISTIDINE KINASE CUSS"/>
    <property type="match status" value="1"/>
</dbReference>
<dbReference type="SMART" id="SM00387">
    <property type="entry name" value="HATPase_c"/>
    <property type="match status" value="1"/>
</dbReference>
<dbReference type="Gene3D" id="3.30.565.10">
    <property type="entry name" value="Histidine kinase-like ATPase, C-terminal domain"/>
    <property type="match status" value="1"/>
</dbReference>
<evidence type="ECO:0000313" key="14">
    <source>
        <dbReference type="EMBL" id="MFC3676241.1"/>
    </source>
</evidence>
<evidence type="ECO:0000256" key="11">
    <source>
        <dbReference type="SAM" id="Phobius"/>
    </source>
</evidence>
<dbReference type="CDD" id="cd00082">
    <property type="entry name" value="HisKA"/>
    <property type="match status" value="1"/>
</dbReference>
<dbReference type="EC" id="2.7.13.3" evidence="3"/>
<keyword evidence="9" id="KW-0902">Two-component regulatory system</keyword>
<dbReference type="SMART" id="SM00388">
    <property type="entry name" value="HisKA"/>
    <property type="match status" value="1"/>
</dbReference>
<feature type="transmembrane region" description="Helical" evidence="11">
    <location>
        <begin position="158"/>
        <end position="177"/>
    </location>
</feature>
<evidence type="ECO:0000259" key="12">
    <source>
        <dbReference type="PROSITE" id="PS50109"/>
    </source>
</evidence>
<dbReference type="Pfam" id="PF00512">
    <property type="entry name" value="HisKA"/>
    <property type="match status" value="1"/>
</dbReference>
<dbReference type="InterPro" id="IPR004358">
    <property type="entry name" value="Sig_transdc_His_kin-like_C"/>
</dbReference>
<evidence type="ECO:0000256" key="7">
    <source>
        <dbReference type="ARBA" id="ARBA00022777"/>
    </source>
</evidence>
<evidence type="ECO:0000259" key="13">
    <source>
        <dbReference type="PROSITE" id="PS50885"/>
    </source>
</evidence>
<evidence type="ECO:0000256" key="3">
    <source>
        <dbReference type="ARBA" id="ARBA00012438"/>
    </source>
</evidence>
<keyword evidence="8 11" id="KW-1133">Transmembrane helix</keyword>
<evidence type="ECO:0000256" key="5">
    <source>
        <dbReference type="ARBA" id="ARBA00022679"/>
    </source>
</evidence>
<dbReference type="InterPro" id="IPR003594">
    <property type="entry name" value="HATPase_dom"/>
</dbReference>
<feature type="domain" description="Histidine kinase" evidence="12">
    <location>
        <begin position="239"/>
        <end position="441"/>
    </location>
</feature>
<dbReference type="InterPro" id="IPR036097">
    <property type="entry name" value="HisK_dim/P_sf"/>
</dbReference>
<organism evidence="14 15">
    <name type="scientific">Ferrovibrio xuzhouensis</name>
    <dbReference type="NCBI Taxonomy" id="1576914"/>
    <lineage>
        <taxon>Bacteria</taxon>
        <taxon>Pseudomonadati</taxon>
        <taxon>Pseudomonadota</taxon>
        <taxon>Alphaproteobacteria</taxon>
        <taxon>Rhodospirillales</taxon>
        <taxon>Rhodospirillaceae</taxon>
        <taxon>Ferrovibrio</taxon>
    </lineage>
</organism>
<evidence type="ECO:0000256" key="8">
    <source>
        <dbReference type="ARBA" id="ARBA00022989"/>
    </source>
</evidence>
<comment type="subcellular location">
    <subcellularLocation>
        <location evidence="2">Membrane</location>
        <topology evidence="2">Multi-pass membrane protein</topology>
    </subcellularLocation>
</comment>
<proteinExistence type="predicted"/>
<dbReference type="InterPro" id="IPR003661">
    <property type="entry name" value="HisK_dim/P_dom"/>
</dbReference>
<dbReference type="GO" id="GO:0016301">
    <property type="term" value="F:kinase activity"/>
    <property type="evidence" value="ECO:0007669"/>
    <property type="project" value="UniProtKB-KW"/>
</dbReference>
<dbReference type="Gene3D" id="1.10.287.130">
    <property type="match status" value="1"/>
</dbReference>
<reference evidence="15" key="1">
    <citation type="journal article" date="2019" name="Int. J. Syst. Evol. Microbiol.">
        <title>The Global Catalogue of Microorganisms (GCM) 10K type strain sequencing project: providing services to taxonomists for standard genome sequencing and annotation.</title>
        <authorList>
            <consortium name="The Broad Institute Genomics Platform"/>
            <consortium name="The Broad Institute Genome Sequencing Center for Infectious Disease"/>
            <person name="Wu L."/>
            <person name="Ma J."/>
        </authorList>
    </citation>
    <scope>NUCLEOTIDE SEQUENCE [LARGE SCALE GENOMIC DNA]</scope>
    <source>
        <strain evidence="15">KCTC 42182</strain>
    </source>
</reference>
<keyword evidence="5" id="KW-0808">Transferase</keyword>
<dbReference type="EMBL" id="JBHRYJ010000002">
    <property type="protein sequence ID" value="MFC3676241.1"/>
    <property type="molecule type" value="Genomic_DNA"/>
</dbReference>
<gene>
    <name evidence="14" type="ORF">ACFOOQ_11850</name>
</gene>
<comment type="caution">
    <text evidence="14">The sequence shown here is derived from an EMBL/GenBank/DDBJ whole genome shotgun (WGS) entry which is preliminary data.</text>
</comment>
<dbReference type="CDD" id="cd00075">
    <property type="entry name" value="HATPase"/>
    <property type="match status" value="1"/>
</dbReference>
<evidence type="ECO:0000256" key="2">
    <source>
        <dbReference type="ARBA" id="ARBA00004141"/>
    </source>
</evidence>
<keyword evidence="15" id="KW-1185">Reference proteome</keyword>